<name>A0A8C7SBT3_ONCMY</name>
<dbReference type="Proteomes" id="UP000694395">
    <property type="component" value="Chromosome 6"/>
</dbReference>
<evidence type="ECO:0000256" key="7">
    <source>
        <dbReference type="ARBA" id="ARBA00022989"/>
    </source>
</evidence>
<feature type="compositionally biased region" description="Low complexity" evidence="10">
    <location>
        <begin position="231"/>
        <end position="240"/>
    </location>
</feature>
<keyword evidence="7" id="KW-1133">Transmembrane helix</keyword>
<feature type="region of interest" description="Disordered" evidence="10">
    <location>
        <begin position="291"/>
        <end position="312"/>
    </location>
</feature>
<dbReference type="InterPro" id="IPR000742">
    <property type="entry name" value="EGF"/>
</dbReference>
<dbReference type="PANTHER" id="PTHR14789">
    <property type="entry name" value="CHONDROLECTIN VARIANT CHODLFDELTAE"/>
    <property type="match status" value="1"/>
</dbReference>
<evidence type="ECO:0000256" key="6">
    <source>
        <dbReference type="ARBA" id="ARBA00022737"/>
    </source>
</evidence>
<dbReference type="GO" id="GO:0016020">
    <property type="term" value="C:membrane"/>
    <property type="evidence" value="ECO:0007669"/>
    <property type="project" value="UniProtKB-SubCell"/>
</dbReference>
<keyword evidence="4" id="KW-0732">Signal</keyword>
<evidence type="ECO:0000256" key="10">
    <source>
        <dbReference type="SAM" id="MobiDB-lite"/>
    </source>
</evidence>
<protein>
    <recommendedName>
        <fullName evidence="11">EGF-like domain-containing protein</fullName>
    </recommendedName>
</protein>
<feature type="compositionally biased region" description="Gly residues" evidence="10">
    <location>
        <begin position="303"/>
        <end position="312"/>
    </location>
</feature>
<dbReference type="InterPro" id="IPR051505">
    <property type="entry name" value="C-type_lectin_domain"/>
</dbReference>
<keyword evidence="6" id="KW-0677">Repeat</keyword>
<evidence type="ECO:0000256" key="3">
    <source>
        <dbReference type="ARBA" id="ARBA00022692"/>
    </source>
</evidence>
<dbReference type="GO" id="GO:0005509">
    <property type="term" value="F:calcium ion binding"/>
    <property type="evidence" value="ECO:0007669"/>
    <property type="project" value="InterPro"/>
</dbReference>
<dbReference type="InterPro" id="IPR001881">
    <property type="entry name" value="EGF-like_Ca-bd_dom"/>
</dbReference>
<evidence type="ECO:0000256" key="2">
    <source>
        <dbReference type="ARBA" id="ARBA00022536"/>
    </source>
</evidence>
<keyword evidence="5" id="KW-0430">Lectin</keyword>
<organism evidence="12 13">
    <name type="scientific">Oncorhynchus mykiss</name>
    <name type="common">Rainbow trout</name>
    <name type="synonym">Salmo gairdneri</name>
    <dbReference type="NCBI Taxonomy" id="8022"/>
    <lineage>
        <taxon>Eukaryota</taxon>
        <taxon>Metazoa</taxon>
        <taxon>Chordata</taxon>
        <taxon>Craniata</taxon>
        <taxon>Vertebrata</taxon>
        <taxon>Euteleostomi</taxon>
        <taxon>Actinopterygii</taxon>
        <taxon>Neopterygii</taxon>
        <taxon>Teleostei</taxon>
        <taxon>Protacanthopterygii</taxon>
        <taxon>Salmoniformes</taxon>
        <taxon>Salmonidae</taxon>
        <taxon>Salmoninae</taxon>
        <taxon>Oncorhynchus</taxon>
    </lineage>
</organism>
<sequence>MLLSVCVFIHRRKCCEGFRFVMGQCIPENVDVCSGSPCEQQCTDNFGRVVCTCYPGYRFDRERRRNHQTYCLDIDECVESDGSVCDHDCENTVGSFLCRCHRGYILAPDKHSCIPSHNRGWKSDTLMSAGSCSLTCQDFINMRNSLLQLKLRLGSTQSPNQVHLHHNTNYFISLVPLTSLYSWIPGQSGVQGEKGEPGERGLTGPQGPRGDMGPMGPEPNLEHIKRGRRGAVGPPGAPGRDGLKVSITVYPLRIFPQGPPGSFDFLLVMMADIHIDIIELQEQVFGKRRGLSLDNPPHSSGETGFGEWGSGQGELMLNT</sequence>
<evidence type="ECO:0000256" key="4">
    <source>
        <dbReference type="ARBA" id="ARBA00022729"/>
    </source>
</evidence>
<comment type="subcellular location">
    <subcellularLocation>
        <location evidence="1">Membrane</location>
        <topology evidence="1">Single-pass type I membrane protein</topology>
    </subcellularLocation>
</comment>
<keyword evidence="8" id="KW-0472">Membrane</keyword>
<evidence type="ECO:0000256" key="5">
    <source>
        <dbReference type="ARBA" id="ARBA00022734"/>
    </source>
</evidence>
<dbReference type="FunFam" id="2.10.25.10:FF:000010">
    <property type="entry name" value="Pro-epidermal growth factor"/>
    <property type="match status" value="1"/>
</dbReference>
<keyword evidence="13" id="KW-1185">Reference proteome</keyword>
<evidence type="ECO:0000256" key="8">
    <source>
        <dbReference type="ARBA" id="ARBA00023136"/>
    </source>
</evidence>
<dbReference type="PROSITE" id="PS01186">
    <property type="entry name" value="EGF_2"/>
    <property type="match status" value="1"/>
</dbReference>
<keyword evidence="2" id="KW-0245">EGF-like domain</keyword>
<dbReference type="GO" id="GO:0030246">
    <property type="term" value="F:carbohydrate binding"/>
    <property type="evidence" value="ECO:0007669"/>
    <property type="project" value="UniProtKB-KW"/>
</dbReference>
<dbReference type="PROSITE" id="PS01187">
    <property type="entry name" value="EGF_CA"/>
    <property type="match status" value="1"/>
</dbReference>
<keyword evidence="3" id="KW-0812">Transmembrane</keyword>
<feature type="region of interest" description="Disordered" evidence="10">
    <location>
        <begin position="188"/>
        <end position="240"/>
    </location>
</feature>
<reference evidence="12" key="2">
    <citation type="submission" date="2025-08" db="UniProtKB">
        <authorList>
            <consortium name="Ensembl"/>
        </authorList>
    </citation>
    <scope>IDENTIFICATION</scope>
</reference>
<accession>A0A8C7SBT3</accession>
<proteinExistence type="predicted"/>
<evidence type="ECO:0000313" key="12">
    <source>
        <dbReference type="Ensembl" id="ENSOMYP00000062996.2"/>
    </source>
</evidence>
<reference evidence="12" key="3">
    <citation type="submission" date="2025-09" db="UniProtKB">
        <authorList>
            <consortium name="Ensembl"/>
        </authorList>
    </citation>
    <scope>IDENTIFICATION</scope>
</reference>
<dbReference type="GeneTree" id="ENSGT00390000014907"/>
<evidence type="ECO:0000256" key="9">
    <source>
        <dbReference type="ARBA" id="ARBA00023157"/>
    </source>
</evidence>
<reference evidence="12" key="1">
    <citation type="submission" date="2020-07" db="EMBL/GenBank/DDBJ databases">
        <title>A long reads based de novo assembly of the rainbow trout Arlee double haploid line genome.</title>
        <authorList>
            <person name="Gao G."/>
            <person name="Palti Y."/>
        </authorList>
    </citation>
    <scope>NUCLEOTIDE SEQUENCE [LARGE SCALE GENOMIC DNA]</scope>
</reference>
<evidence type="ECO:0000259" key="11">
    <source>
        <dbReference type="PROSITE" id="PS01186"/>
    </source>
</evidence>
<evidence type="ECO:0000313" key="13">
    <source>
        <dbReference type="Proteomes" id="UP000694395"/>
    </source>
</evidence>
<dbReference type="Ensembl" id="ENSOMYT00000068598.2">
    <property type="protein sequence ID" value="ENSOMYP00000062996.2"/>
    <property type="gene ID" value="ENSOMYG00000029154.2"/>
</dbReference>
<dbReference type="Gene3D" id="2.10.25.10">
    <property type="entry name" value="Laminin"/>
    <property type="match status" value="2"/>
</dbReference>
<keyword evidence="9" id="KW-1015">Disulfide bond</keyword>
<dbReference type="AlphaFoldDB" id="A0A8C7SBT3"/>
<dbReference type="InterPro" id="IPR018097">
    <property type="entry name" value="EGF_Ca-bd_CS"/>
</dbReference>
<feature type="domain" description="EGF-like" evidence="11">
    <location>
        <begin position="98"/>
        <end position="113"/>
    </location>
</feature>
<dbReference type="Pfam" id="PF07645">
    <property type="entry name" value="EGF_CA"/>
    <property type="match status" value="1"/>
</dbReference>
<dbReference type="SUPFAM" id="SSF57196">
    <property type="entry name" value="EGF/Laminin"/>
    <property type="match status" value="2"/>
</dbReference>
<evidence type="ECO:0000256" key="1">
    <source>
        <dbReference type="ARBA" id="ARBA00004479"/>
    </source>
</evidence>
<dbReference type="SMART" id="SM00181">
    <property type="entry name" value="EGF"/>
    <property type="match status" value="2"/>
</dbReference>
<dbReference type="SMART" id="SM00179">
    <property type="entry name" value="EGF_CA"/>
    <property type="match status" value="2"/>
</dbReference>
<dbReference type="InterPro" id="IPR049883">
    <property type="entry name" value="NOTCH1_EGF-like"/>
</dbReference>